<gene>
    <name evidence="3" type="ORF">NRB56_19200</name>
</gene>
<feature type="domain" description="VOC" evidence="2">
    <location>
        <begin position="158"/>
        <end position="272"/>
    </location>
</feature>
<organism evidence="3 4">
    <name type="scientific">Nocardia aurantia</name>
    <dbReference type="NCBI Taxonomy" id="2585199"/>
    <lineage>
        <taxon>Bacteria</taxon>
        <taxon>Bacillati</taxon>
        <taxon>Actinomycetota</taxon>
        <taxon>Actinomycetes</taxon>
        <taxon>Mycobacteriales</taxon>
        <taxon>Nocardiaceae</taxon>
        <taxon>Nocardia</taxon>
    </lineage>
</organism>
<feature type="compositionally biased region" description="Low complexity" evidence="1">
    <location>
        <begin position="82"/>
        <end position="96"/>
    </location>
</feature>
<dbReference type="Proteomes" id="UP000431401">
    <property type="component" value="Unassembled WGS sequence"/>
</dbReference>
<comment type="caution">
    <text evidence="3">The sequence shown here is derived from an EMBL/GenBank/DDBJ whole genome shotgun (WGS) entry which is preliminary data.</text>
</comment>
<dbReference type="InterPro" id="IPR029068">
    <property type="entry name" value="Glyas_Bleomycin-R_OHBP_Dase"/>
</dbReference>
<accession>A0A7K0DKP4</accession>
<feature type="compositionally biased region" description="Low complexity" evidence="1">
    <location>
        <begin position="134"/>
        <end position="143"/>
    </location>
</feature>
<reference evidence="3 4" key="1">
    <citation type="submission" date="2019-10" db="EMBL/GenBank/DDBJ databases">
        <title>Nocardia macrotermitis sp. nov. and Nocardia aurantia sp. nov., isolated from the gut of fungus growing-termite Macrotermes natalensis.</title>
        <authorList>
            <person name="Benndorf R."/>
            <person name="Schwitalla J."/>
            <person name="Martin K."/>
            <person name="De Beer W."/>
            <person name="Kaster A.-K."/>
            <person name="Vollmers J."/>
            <person name="Poulsen M."/>
            <person name="Beemelmanns C."/>
        </authorList>
    </citation>
    <scope>NUCLEOTIDE SEQUENCE [LARGE SCALE GENOMIC DNA]</scope>
    <source>
        <strain evidence="3 4">RB56</strain>
    </source>
</reference>
<dbReference type="Gene3D" id="3.10.180.10">
    <property type="entry name" value="2,3-Dihydroxybiphenyl 1,2-Dioxygenase, domain 1"/>
    <property type="match status" value="1"/>
</dbReference>
<proteinExistence type="predicted"/>
<name>A0A7K0DKP4_9NOCA</name>
<dbReference type="PROSITE" id="PS51819">
    <property type="entry name" value="VOC"/>
    <property type="match status" value="1"/>
</dbReference>
<sequence length="275" mass="27944">MNTGPLLNRIGLPGDESAWAALGFDITDGTFRLGAVTCTVGAEPAWGFDRVHADPAVLGIPVAERIPGLDPSPVSARDGRPSAGAGSESVGASGLGAQAGAPHPEPGTRNGSGAAADSRDSPAGIGGRYGPGAGPSSSTASLGNGIDSRATHPNVASYVDHLVYWVPDLDDAVTALNAVLGAEPRRRFHPRGPSGPEMAFYRVGKPFLEVVSSGRPPILAGIAFGTTDLDRTVTAVRAAGGPIGDPKPAVQGGRIASVWNGHVKWGIAFMEPKPR</sequence>
<dbReference type="AlphaFoldDB" id="A0A7K0DKP4"/>
<evidence type="ECO:0000313" key="3">
    <source>
        <dbReference type="EMBL" id="MQY26355.1"/>
    </source>
</evidence>
<dbReference type="EMBL" id="WEGI01000004">
    <property type="protein sequence ID" value="MQY26355.1"/>
    <property type="molecule type" value="Genomic_DNA"/>
</dbReference>
<protein>
    <recommendedName>
        <fullName evidence="2">VOC domain-containing protein</fullName>
    </recommendedName>
</protein>
<keyword evidence="4" id="KW-1185">Reference proteome</keyword>
<evidence type="ECO:0000256" key="1">
    <source>
        <dbReference type="SAM" id="MobiDB-lite"/>
    </source>
</evidence>
<dbReference type="InterPro" id="IPR037523">
    <property type="entry name" value="VOC_core"/>
</dbReference>
<dbReference type="RefSeq" id="WP_153340591.1">
    <property type="nucleotide sequence ID" value="NZ_WEGI01000004.1"/>
</dbReference>
<dbReference type="OrthoDB" id="5181113at2"/>
<feature type="region of interest" description="Disordered" evidence="1">
    <location>
        <begin position="65"/>
        <end position="145"/>
    </location>
</feature>
<evidence type="ECO:0000313" key="4">
    <source>
        <dbReference type="Proteomes" id="UP000431401"/>
    </source>
</evidence>
<dbReference type="SUPFAM" id="SSF54593">
    <property type="entry name" value="Glyoxalase/Bleomycin resistance protein/Dihydroxybiphenyl dioxygenase"/>
    <property type="match status" value="1"/>
</dbReference>
<feature type="compositionally biased region" description="Gly residues" evidence="1">
    <location>
        <begin position="124"/>
        <end position="133"/>
    </location>
</feature>
<evidence type="ECO:0000259" key="2">
    <source>
        <dbReference type="PROSITE" id="PS51819"/>
    </source>
</evidence>
<dbReference type="Pfam" id="PF13669">
    <property type="entry name" value="Glyoxalase_4"/>
    <property type="match status" value="1"/>
</dbReference>